<dbReference type="EMBL" id="FUIG01000019">
    <property type="protein sequence ID" value="SJM30224.1"/>
    <property type="molecule type" value="Genomic_DNA"/>
</dbReference>
<dbReference type="InterPro" id="IPR015424">
    <property type="entry name" value="PyrdxlP-dep_Trfase"/>
</dbReference>
<dbReference type="Gene3D" id="3.40.640.10">
    <property type="entry name" value="Type I PLP-dependent aspartate aminotransferase-like (Major domain)"/>
    <property type="match status" value="1"/>
</dbReference>
<name>A0A2P9AGI1_9HYPH</name>
<sequence length="361" mass="39136">MLVDLTLAKPPLPKFVGSALSQTLVEISAMPNIGELLPDHRYDGAPSDKEAGAKWLAQRFQGDLPIDRIIVTNGTKSAVLALLLLLGSSGDIIATEELSSLKVWGIPELLKMRHVGIACDEHGIIPDAFQDQCVRDAPKVLFIVPTLNNPETYTTPRTRRLEIADIARKFSVTIIEDDICGWLKTEAPPAIASLAPDTTWFVSGLAKCVGAGLRVGYIVAPDAQKAQHFVSRMKSLSGWHPSPVMAEVATRWINDGTAERIGLEVRAELAVRHQCAASTFANFNIRFDPEGLFTWLPITGSRSEAEVVRLLRDQDIVVRSVAAYGGRQGTEPHAFRICVGAATDVKELQGSLSKVADAISV</sequence>
<dbReference type="InterPro" id="IPR004839">
    <property type="entry name" value="Aminotransferase_I/II_large"/>
</dbReference>
<dbReference type="CDD" id="cd00609">
    <property type="entry name" value="AAT_like"/>
    <property type="match status" value="1"/>
</dbReference>
<dbReference type="InterPro" id="IPR015421">
    <property type="entry name" value="PyrdxlP-dep_Trfase_major"/>
</dbReference>
<dbReference type="Pfam" id="PF00155">
    <property type="entry name" value="Aminotran_1_2"/>
    <property type="match status" value="1"/>
</dbReference>
<accession>A0A2P9AGI1</accession>
<dbReference type="PANTHER" id="PTHR46577">
    <property type="entry name" value="HTH-TYPE TRANSCRIPTIONAL REGULATORY PROTEIN GABR"/>
    <property type="match status" value="1"/>
</dbReference>
<dbReference type="InterPro" id="IPR051446">
    <property type="entry name" value="HTH_trans_reg/aminotransferase"/>
</dbReference>
<dbReference type="RefSeq" id="WP_165848516.1">
    <property type="nucleotide sequence ID" value="NZ_FUIG01000019.1"/>
</dbReference>
<reference evidence="3" key="1">
    <citation type="submission" date="2016-12" db="EMBL/GenBank/DDBJ databases">
        <authorList>
            <person name="Brunel B."/>
        </authorList>
    </citation>
    <scope>NUCLEOTIDE SEQUENCE [LARGE SCALE GENOMIC DNA]</scope>
</reference>
<gene>
    <name evidence="2" type="ORF">BQ8482_130123</name>
</gene>
<dbReference type="SUPFAM" id="SSF53383">
    <property type="entry name" value="PLP-dependent transferases"/>
    <property type="match status" value="1"/>
</dbReference>
<proteinExistence type="predicted"/>
<organism evidence="2 3">
    <name type="scientific">Mesorhizobium delmotii</name>
    <dbReference type="NCBI Taxonomy" id="1631247"/>
    <lineage>
        <taxon>Bacteria</taxon>
        <taxon>Pseudomonadati</taxon>
        <taxon>Pseudomonadota</taxon>
        <taxon>Alphaproteobacteria</taxon>
        <taxon>Hyphomicrobiales</taxon>
        <taxon>Phyllobacteriaceae</taxon>
        <taxon>Mesorhizobium</taxon>
    </lineage>
</organism>
<evidence type="ECO:0000313" key="3">
    <source>
        <dbReference type="Proteomes" id="UP000245698"/>
    </source>
</evidence>
<dbReference type="Proteomes" id="UP000245698">
    <property type="component" value="Unassembled WGS sequence"/>
</dbReference>
<protein>
    <recommendedName>
        <fullName evidence="1">Aminotransferase class I/classII large domain-containing protein</fullName>
    </recommendedName>
</protein>
<dbReference type="AlphaFoldDB" id="A0A2P9AGI1"/>
<evidence type="ECO:0000313" key="2">
    <source>
        <dbReference type="EMBL" id="SJM30224.1"/>
    </source>
</evidence>
<keyword evidence="3" id="KW-1185">Reference proteome</keyword>
<evidence type="ECO:0000259" key="1">
    <source>
        <dbReference type="Pfam" id="PF00155"/>
    </source>
</evidence>
<dbReference type="GO" id="GO:0030170">
    <property type="term" value="F:pyridoxal phosphate binding"/>
    <property type="evidence" value="ECO:0007669"/>
    <property type="project" value="InterPro"/>
</dbReference>
<dbReference type="PANTHER" id="PTHR46577:SF1">
    <property type="entry name" value="HTH-TYPE TRANSCRIPTIONAL REGULATORY PROTEIN GABR"/>
    <property type="match status" value="1"/>
</dbReference>
<feature type="domain" description="Aminotransferase class I/classII large" evidence="1">
    <location>
        <begin position="42"/>
        <end position="349"/>
    </location>
</feature>